<protein>
    <submittedName>
        <fullName evidence="2">Alpha-amlyase</fullName>
    </submittedName>
</protein>
<dbReference type="SUPFAM" id="SSF51011">
    <property type="entry name" value="Glycosyl hydrolase domain"/>
    <property type="match status" value="1"/>
</dbReference>
<dbReference type="PANTHER" id="PTHR10357:SF179">
    <property type="entry name" value="NEUTRAL AND BASIC AMINO ACID TRANSPORT PROTEIN RBAT"/>
    <property type="match status" value="1"/>
</dbReference>
<dbReference type="Pfam" id="PF00128">
    <property type="entry name" value="Alpha-amylase"/>
    <property type="match status" value="2"/>
</dbReference>
<dbReference type="GO" id="GO:0009313">
    <property type="term" value="P:oligosaccharide catabolic process"/>
    <property type="evidence" value="ECO:0007669"/>
    <property type="project" value="TreeGrafter"/>
</dbReference>
<dbReference type="GO" id="GO:0016829">
    <property type="term" value="F:lyase activity"/>
    <property type="evidence" value="ECO:0007669"/>
    <property type="project" value="UniProtKB-KW"/>
</dbReference>
<dbReference type="EMBL" id="LXQE01000150">
    <property type="protein sequence ID" value="RCJ36132.1"/>
    <property type="molecule type" value="Genomic_DNA"/>
</dbReference>
<proteinExistence type="predicted"/>
<feature type="domain" description="Glycosyl hydrolase family 13 catalytic" evidence="1">
    <location>
        <begin position="154"/>
        <end position="520"/>
    </location>
</feature>
<dbReference type="InterPro" id="IPR006048">
    <property type="entry name" value="A-amylase/branching_C"/>
</dbReference>
<dbReference type="InterPro" id="IPR017853">
    <property type="entry name" value="GH"/>
</dbReference>
<organism evidence="2 3">
    <name type="scientific">Nostoc punctiforme NIES-2108</name>
    <dbReference type="NCBI Taxonomy" id="1356359"/>
    <lineage>
        <taxon>Bacteria</taxon>
        <taxon>Bacillati</taxon>
        <taxon>Cyanobacteriota</taxon>
        <taxon>Cyanophyceae</taxon>
        <taxon>Nostocales</taxon>
        <taxon>Nostocaceae</taxon>
        <taxon>Nostoc</taxon>
    </lineage>
</organism>
<dbReference type="AlphaFoldDB" id="A0A367RLF3"/>
<reference evidence="3" key="1">
    <citation type="submission" date="2016-04" db="EMBL/GenBank/DDBJ databases">
        <authorList>
            <person name="Tabuchi Yagui T.R."/>
        </authorList>
    </citation>
    <scope>NUCLEOTIDE SEQUENCE [LARGE SCALE GENOMIC DNA]</scope>
</reference>
<dbReference type="PANTHER" id="PTHR10357">
    <property type="entry name" value="ALPHA-AMYLASE FAMILY MEMBER"/>
    <property type="match status" value="1"/>
</dbReference>
<evidence type="ECO:0000259" key="1">
    <source>
        <dbReference type="SMART" id="SM00642"/>
    </source>
</evidence>
<evidence type="ECO:0000313" key="3">
    <source>
        <dbReference type="Proteomes" id="UP000252085"/>
    </source>
</evidence>
<dbReference type="CDD" id="cd11350">
    <property type="entry name" value="AmyAc_4"/>
    <property type="match status" value="1"/>
</dbReference>
<dbReference type="Gene3D" id="3.20.20.80">
    <property type="entry name" value="Glycosidases"/>
    <property type="match status" value="1"/>
</dbReference>
<name>A0A367RLF3_NOSPU</name>
<dbReference type="SMART" id="SM00642">
    <property type="entry name" value="Aamy"/>
    <property type="match status" value="1"/>
</dbReference>
<dbReference type="InterPro" id="IPR006047">
    <property type="entry name" value="GH13_cat_dom"/>
</dbReference>
<dbReference type="GO" id="GO:0043169">
    <property type="term" value="F:cation binding"/>
    <property type="evidence" value="ECO:0007669"/>
    <property type="project" value="InterPro"/>
</dbReference>
<dbReference type="GO" id="GO:0004556">
    <property type="term" value="F:alpha-amylase activity"/>
    <property type="evidence" value="ECO:0007669"/>
    <property type="project" value="TreeGrafter"/>
</dbReference>
<comment type="caution">
    <text evidence="2">The sequence shown here is derived from an EMBL/GenBank/DDBJ whole genome shotgun (WGS) entry which is preliminary data.</text>
</comment>
<sequence>MKLLPLDKLGAREANGIVDFGLFLPWVSQKDGNRLIIKIIHEKDQFIQDIQPLEFELKHSIDSEYGDYWSTQVDIKTQSKPSAKSAWGEPGRYVYRYCLQNPNQGEIDWILDPFAREFGVGKLSAFTLGYQQYEWSQKEKTWKTPNLKDIVLYELMIDEFGGNIDGTIEKLGYLADLGVNCLEIMPLSNVALTVDWGFLPIGYFGVDERFGKRKDLQGLIDAAHQNNIAVIVDAVYGHTGDSFPYSYVYKKLGYRENPFMGTFAKDYFGESTDYNRQFTQDFFYTVNYHWLDVYHVDGFRYDCVPNYWDGSTGVGYANLVFNTYKTVKEKRQAGEYWQRFFNNDTINLIQCAEQLEGPKEILEQSYTNSTWQNETFGAAESVAHGNKGDLANLGFKLGLDGYPSEITNNGDKIAKTALQYIENHDHSRFVCNFGTIARDNDLLKEGNRDLWYKVQPYLIGIFTGKGIPLLWQGQEFGENYFLPEQGFGRVMLLRPVRWDYFYDPIGKSVLSLVRKLIKLRRQQPQFTEGEHFFYNDYDRYHSKNVLLFSRKHGNKFSLVALNFSDRDQNVPFWFPIAGNYQEELNGENNLIGVPSYSEYWVTIPSNYGRIWTVTTNT</sequence>
<dbReference type="SUPFAM" id="SSF51445">
    <property type="entry name" value="(Trans)glycosidases"/>
    <property type="match status" value="1"/>
</dbReference>
<gene>
    <name evidence="2" type="ORF">A6769_17650</name>
</gene>
<accession>A0A367RLF3</accession>
<dbReference type="Proteomes" id="UP000252085">
    <property type="component" value="Unassembled WGS sequence"/>
</dbReference>
<keyword evidence="2" id="KW-0456">Lyase</keyword>
<evidence type="ECO:0000313" key="2">
    <source>
        <dbReference type="EMBL" id="RCJ36132.1"/>
    </source>
</evidence>
<dbReference type="Pfam" id="PF02806">
    <property type="entry name" value="Alpha-amylase_C"/>
    <property type="match status" value="1"/>
</dbReference>